<name>A0ABX7XGJ3_9FLAO</name>
<dbReference type="Proteomes" id="UP000672011">
    <property type="component" value="Chromosome"/>
</dbReference>
<reference evidence="5" key="2">
    <citation type="submission" date="2021-04" db="EMBL/GenBank/DDBJ databases">
        <title>Taxonomy of Flavobacteriaceae bacterium ZY171143.</title>
        <authorList>
            <person name="Li F."/>
        </authorList>
    </citation>
    <scope>NUCLEOTIDE SEQUENCE [LARGE SCALE GENOMIC DNA]</scope>
    <source>
        <strain evidence="5">ZY171143</strain>
    </source>
</reference>
<dbReference type="EMBL" id="CP072842">
    <property type="protein sequence ID" value="QTV07051.1"/>
    <property type="molecule type" value="Genomic_DNA"/>
</dbReference>
<reference evidence="4 5" key="1">
    <citation type="journal article" date="2021" name="Int. J. Syst. Evol. Microbiol.">
        <title>Faecalibacter bovis sp. nov., isolated from cow faeces.</title>
        <authorList>
            <person name="Li F."/>
            <person name="Zhao W."/>
            <person name="Hong Q."/>
            <person name="Shao Q."/>
            <person name="Song J."/>
            <person name="Yang S."/>
        </authorList>
    </citation>
    <scope>NUCLEOTIDE SEQUENCE [LARGE SCALE GENOMIC DNA]</scope>
    <source>
        <strain evidence="4 5">ZY171143</strain>
    </source>
</reference>
<proteinExistence type="predicted"/>
<dbReference type="SUPFAM" id="SSF55811">
    <property type="entry name" value="Nudix"/>
    <property type="match status" value="1"/>
</dbReference>
<organism evidence="4 5">
    <name type="scientific">Faecalibacter bovis</name>
    <dbReference type="NCBI Taxonomy" id="2898187"/>
    <lineage>
        <taxon>Bacteria</taxon>
        <taxon>Pseudomonadati</taxon>
        <taxon>Bacteroidota</taxon>
        <taxon>Flavobacteriia</taxon>
        <taxon>Flavobacteriales</taxon>
        <taxon>Weeksellaceae</taxon>
        <taxon>Faecalibacter</taxon>
    </lineage>
</organism>
<dbReference type="PANTHER" id="PTHR43046:SF2">
    <property type="entry name" value="8-OXO-DGTP DIPHOSPHATASE-RELATED"/>
    <property type="match status" value="1"/>
</dbReference>
<keyword evidence="2" id="KW-0378">Hydrolase</keyword>
<feature type="domain" description="Nudix hydrolase" evidence="3">
    <location>
        <begin position="4"/>
        <end position="135"/>
    </location>
</feature>
<keyword evidence="5" id="KW-1185">Reference proteome</keyword>
<dbReference type="PROSITE" id="PS00893">
    <property type="entry name" value="NUDIX_BOX"/>
    <property type="match status" value="1"/>
</dbReference>
<dbReference type="InterPro" id="IPR000086">
    <property type="entry name" value="NUDIX_hydrolase_dom"/>
</dbReference>
<accession>A0ABX7XGJ3</accession>
<dbReference type="CDD" id="cd04690">
    <property type="entry name" value="NUDIX_Hydrolase"/>
    <property type="match status" value="1"/>
</dbReference>
<comment type="cofactor">
    <cofactor evidence="1">
        <name>Mg(2+)</name>
        <dbReference type="ChEBI" id="CHEBI:18420"/>
    </cofactor>
</comment>
<evidence type="ECO:0000313" key="4">
    <source>
        <dbReference type="EMBL" id="QTV07051.1"/>
    </source>
</evidence>
<dbReference type="Gene3D" id="3.90.79.10">
    <property type="entry name" value="Nucleoside Triphosphate Pyrophosphohydrolase"/>
    <property type="match status" value="1"/>
</dbReference>
<evidence type="ECO:0000313" key="5">
    <source>
        <dbReference type="Proteomes" id="UP000672011"/>
    </source>
</evidence>
<sequence>MSSMNHIYLANALVTDSEGRMLAVRKKNSKYFQMVGGKIDEGEEPLETLRREFLEEINIDIDLHHVTLLGKHTTTAVNEEKTQVHANVFHVHLNSLETLKIASEIEEMAWITKEDYQNYQLAHLLEEFSLPIWIKLEF</sequence>
<dbReference type="InterPro" id="IPR020084">
    <property type="entry name" value="NUDIX_hydrolase_CS"/>
</dbReference>
<protein>
    <submittedName>
        <fullName evidence="4">NUDIX domain-containing protein</fullName>
    </submittedName>
</protein>
<gene>
    <name evidence="4" type="ORF">J9309_06590</name>
</gene>
<evidence type="ECO:0000256" key="2">
    <source>
        <dbReference type="ARBA" id="ARBA00022801"/>
    </source>
</evidence>
<dbReference type="Pfam" id="PF00293">
    <property type="entry name" value="NUDIX"/>
    <property type="match status" value="1"/>
</dbReference>
<evidence type="ECO:0000256" key="1">
    <source>
        <dbReference type="ARBA" id="ARBA00001946"/>
    </source>
</evidence>
<evidence type="ECO:0000259" key="3">
    <source>
        <dbReference type="PROSITE" id="PS51462"/>
    </source>
</evidence>
<dbReference type="PANTHER" id="PTHR43046">
    <property type="entry name" value="GDP-MANNOSE MANNOSYL HYDROLASE"/>
    <property type="match status" value="1"/>
</dbReference>
<dbReference type="InterPro" id="IPR015797">
    <property type="entry name" value="NUDIX_hydrolase-like_dom_sf"/>
</dbReference>
<dbReference type="PROSITE" id="PS51462">
    <property type="entry name" value="NUDIX"/>
    <property type="match status" value="1"/>
</dbReference>